<proteinExistence type="predicted"/>
<reference evidence="2 3" key="1">
    <citation type="submission" date="2005-07" db="EMBL/GenBank/DDBJ databases">
        <authorList>
            <person name="Mural R.J."/>
            <person name="Li P.W."/>
            <person name="Adams M.D."/>
            <person name="Amanatides P.G."/>
            <person name="Baden-Tillson H."/>
            <person name="Barnstead M."/>
            <person name="Chin S.H."/>
            <person name="Dew I."/>
            <person name="Evans C.A."/>
            <person name="Ferriera S."/>
            <person name="Flanigan M."/>
            <person name="Fosler C."/>
            <person name="Glodek A."/>
            <person name="Gu Z."/>
            <person name="Holt R.A."/>
            <person name="Jennings D."/>
            <person name="Kraft C.L."/>
            <person name="Lu F."/>
            <person name="Nguyen T."/>
            <person name="Nusskern D.R."/>
            <person name="Pfannkoch C.M."/>
            <person name="Sitter C."/>
            <person name="Sutton G.G."/>
            <person name="Venter J.C."/>
            <person name="Wang Z."/>
            <person name="Woodage T."/>
            <person name="Zheng X.H."/>
            <person name="Zhong F."/>
        </authorList>
    </citation>
    <scope>NUCLEOTIDE SEQUENCE [LARGE SCALE GENOMIC DNA]</scope>
    <source>
        <strain>BN</strain>
        <strain evidence="3">Sprague-Dawley</strain>
    </source>
</reference>
<feature type="region of interest" description="Disordered" evidence="1">
    <location>
        <begin position="34"/>
        <end position="55"/>
    </location>
</feature>
<dbReference type="Proteomes" id="UP000234681">
    <property type="component" value="Chromosome 10"/>
</dbReference>
<evidence type="ECO:0000256" key="1">
    <source>
        <dbReference type="SAM" id="MobiDB-lite"/>
    </source>
</evidence>
<protein>
    <submittedName>
        <fullName evidence="2">RCG33994</fullName>
    </submittedName>
</protein>
<evidence type="ECO:0000313" key="2">
    <source>
        <dbReference type="EMBL" id="EDM06493.1"/>
    </source>
</evidence>
<dbReference type="AlphaFoldDB" id="A6HKD8"/>
<organism evidence="2 3">
    <name type="scientific">Rattus norvegicus</name>
    <name type="common">Rat</name>
    <dbReference type="NCBI Taxonomy" id="10116"/>
    <lineage>
        <taxon>Eukaryota</taxon>
        <taxon>Metazoa</taxon>
        <taxon>Chordata</taxon>
        <taxon>Craniata</taxon>
        <taxon>Vertebrata</taxon>
        <taxon>Euteleostomi</taxon>
        <taxon>Mammalia</taxon>
        <taxon>Eutheria</taxon>
        <taxon>Euarchontoglires</taxon>
        <taxon>Glires</taxon>
        <taxon>Rodentia</taxon>
        <taxon>Myomorpha</taxon>
        <taxon>Muroidea</taxon>
        <taxon>Muridae</taxon>
        <taxon>Murinae</taxon>
        <taxon>Rattus</taxon>
    </lineage>
</organism>
<name>A6HKD8_RAT</name>
<sequence length="55" mass="6005">MICSTLGPKAFLPGRPDYPVVYFFSGGLTRCSLPSVNTEGHQRRENLSNTAMSEA</sequence>
<dbReference type="EMBL" id="CH473948">
    <property type="protein sequence ID" value="EDM06493.1"/>
    <property type="molecule type" value="Genomic_DNA"/>
</dbReference>
<gene>
    <name evidence="2" type="ORF">rCG_33994</name>
</gene>
<accession>A6HKD8</accession>
<evidence type="ECO:0000313" key="3">
    <source>
        <dbReference type="Proteomes" id="UP000234681"/>
    </source>
</evidence>